<accession>A0A0F4YQU6</accession>
<sequence length="146" mass="15676">MAIAMAIPMPMPMPMPSVKHNPWSSSLHPIRASAQVPAFVAINILHAATGPMDDGSSPREAAEGCHAVDVASWRAEKDILALGNRVILSARLTRRKRQARCSVGAGDADHARCGSRAFPPAVGNCDHPAMRLKAHGMDKMDRVFFS</sequence>
<organism evidence="1 2">
    <name type="scientific">Rasamsonia emersonii (strain ATCC 16479 / CBS 393.64 / IMI 116815)</name>
    <dbReference type="NCBI Taxonomy" id="1408163"/>
    <lineage>
        <taxon>Eukaryota</taxon>
        <taxon>Fungi</taxon>
        <taxon>Dikarya</taxon>
        <taxon>Ascomycota</taxon>
        <taxon>Pezizomycotina</taxon>
        <taxon>Eurotiomycetes</taxon>
        <taxon>Eurotiomycetidae</taxon>
        <taxon>Eurotiales</taxon>
        <taxon>Trichocomaceae</taxon>
        <taxon>Rasamsonia</taxon>
    </lineage>
</organism>
<dbReference type="RefSeq" id="XP_013327092.1">
    <property type="nucleotide sequence ID" value="XM_013471638.1"/>
</dbReference>
<comment type="caution">
    <text evidence="1">The sequence shown here is derived from an EMBL/GenBank/DDBJ whole genome shotgun (WGS) entry which is preliminary data.</text>
</comment>
<keyword evidence="2" id="KW-1185">Reference proteome</keyword>
<dbReference type="EMBL" id="LASV01000255">
    <property type="protein sequence ID" value="KKA20480.1"/>
    <property type="molecule type" value="Genomic_DNA"/>
</dbReference>
<dbReference type="GeneID" id="25317843"/>
<evidence type="ECO:0000313" key="1">
    <source>
        <dbReference type="EMBL" id="KKA20480.1"/>
    </source>
</evidence>
<dbReference type="AlphaFoldDB" id="A0A0F4YQU6"/>
<protein>
    <submittedName>
        <fullName evidence="1">Uncharacterized protein</fullName>
    </submittedName>
</protein>
<reference evidence="1 2" key="1">
    <citation type="submission" date="2015-04" db="EMBL/GenBank/DDBJ databases">
        <authorList>
            <person name="Heijne W.H."/>
            <person name="Fedorova N.D."/>
            <person name="Nierman W.C."/>
            <person name="Vollebregt A.W."/>
            <person name="Zhao Z."/>
            <person name="Wu L."/>
            <person name="Kumar M."/>
            <person name="Stam H."/>
            <person name="van den Berg M.A."/>
            <person name="Pel H.J."/>
        </authorList>
    </citation>
    <scope>NUCLEOTIDE SEQUENCE [LARGE SCALE GENOMIC DNA]</scope>
    <source>
        <strain evidence="1 2">CBS 393.64</strain>
    </source>
</reference>
<evidence type="ECO:0000313" key="2">
    <source>
        <dbReference type="Proteomes" id="UP000053958"/>
    </source>
</evidence>
<dbReference type="Proteomes" id="UP000053958">
    <property type="component" value="Unassembled WGS sequence"/>
</dbReference>
<gene>
    <name evidence="1" type="ORF">T310_5499</name>
</gene>
<proteinExistence type="predicted"/>
<name>A0A0F4YQU6_RASE3</name>